<accession>A0A3N4ITI3</accession>
<keyword evidence="2" id="KW-1185">Reference proteome</keyword>
<dbReference type="Proteomes" id="UP000276215">
    <property type="component" value="Unassembled WGS sequence"/>
</dbReference>
<protein>
    <submittedName>
        <fullName evidence="1">Uncharacterized protein</fullName>
    </submittedName>
</protein>
<feature type="non-terminal residue" evidence="1">
    <location>
        <position position="135"/>
    </location>
</feature>
<dbReference type="OrthoDB" id="5149166at2759"/>
<organism evidence="1 2">
    <name type="scientific">Choiromyces venosus 120613-1</name>
    <dbReference type="NCBI Taxonomy" id="1336337"/>
    <lineage>
        <taxon>Eukaryota</taxon>
        <taxon>Fungi</taxon>
        <taxon>Dikarya</taxon>
        <taxon>Ascomycota</taxon>
        <taxon>Pezizomycotina</taxon>
        <taxon>Pezizomycetes</taxon>
        <taxon>Pezizales</taxon>
        <taxon>Tuberaceae</taxon>
        <taxon>Choiromyces</taxon>
    </lineage>
</organism>
<name>A0A3N4ITI3_9PEZI</name>
<gene>
    <name evidence="1" type="ORF">L873DRAFT_1723552</name>
</gene>
<reference evidence="1 2" key="1">
    <citation type="journal article" date="2018" name="Nat. Ecol. Evol.">
        <title>Pezizomycetes genomes reveal the molecular basis of ectomycorrhizal truffle lifestyle.</title>
        <authorList>
            <person name="Murat C."/>
            <person name="Payen T."/>
            <person name="Noel B."/>
            <person name="Kuo A."/>
            <person name="Morin E."/>
            <person name="Chen J."/>
            <person name="Kohler A."/>
            <person name="Krizsan K."/>
            <person name="Balestrini R."/>
            <person name="Da Silva C."/>
            <person name="Montanini B."/>
            <person name="Hainaut M."/>
            <person name="Levati E."/>
            <person name="Barry K.W."/>
            <person name="Belfiori B."/>
            <person name="Cichocki N."/>
            <person name="Clum A."/>
            <person name="Dockter R.B."/>
            <person name="Fauchery L."/>
            <person name="Guy J."/>
            <person name="Iotti M."/>
            <person name="Le Tacon F."/>
            <person name="Lindquist E.A."/>
            <person name="Lipzen A."/>
            <person name="Malagnac F."/>
            <person name="Mello A."/>
            <person name="Molinier V."/>
            <person name="Miyauchi S."/>
            <person name="Poulain J."/>
            <person name="Riccioni C."/>
            <person name="Rubini A."/>
            <person name="Sitrit Y."/>
            <person name="Splivallo R."/>
            <person name="Traeger S."/>
            <person name="Wang M."/>
            <person name="Zifcakova L."/>
            <person name="Wipf D."/>
            <person name="Zambonelli A."/>
            <person name="Paolocci F."/>
            <person name="Nowrousian M."/>
            <person name="Ottonello S."/>
            <person name="Baldrian P."/>
            <person name="Spatafora J.W."/>
            <person name="Henrissat B."/>
            <person name="Nagy L.G."/>
            <person name="Aury J.M."/>
            <person name="Wincker P."/>
            <person name="Grigoriev I.V."/>
            <person name="Bonfante P."/>
            <person name="Martin F.M."/>
        </authorList>
    </citation>
    <scope>NUCLEOTIDE SEQUENCE [LARGE SCALE GENOMIC DNA]</scope>
    <source>
        <strain evidence="1 2">120613-1</strain>
    </source>
</reference>
<evidence type="ECO:0000313" key="2">
    <source>
        <dbReference type="Proteomes" id="UP000276215"/>
    </source>
</evidence>
<sequence>MQVSIPLALHLKCQVTYNFMSNTSWKPGEMYVQTRSIRDFAFIDSHSERFSATLQFGKILRALYEHPDWSQIYNFCSKRYSKCEALSMRSARVLKPTKDGLGFSFNTNKTVTANFNTDPSSIGLPQDFITQIAEA</sequence>
<proteinExistence type="predicted"/>
<dbReference type="AlphaFoldDB" id="A0A3N4ITI3"/>
<dbReference type="EMBL" id="ML120620">
    <property type="protein sequence ID" value="RPA89065.1"/>
    <property type="molecule type" value="Genomic_DNA"/>
</dbReference>
<evidence type="ECO:0000313" key="1">
    <source>
        <dbReference type="EMBL" id="RPA89065.1"/>
    </source>
</evidence>